<dbReference type="InterPro" id="IPR036005">
    <property type="entry name" value="Creatinase/aminopeptidase-like"/>
</dbReference>
<dbReference type="Proteomes" id="UP000326865">
    <property type="component" value="Unassembled WGS sequence"/>
</dbReference>
<dbReference type="Proteomes" id="UP000326207">
    <property type="component" value="Unassembled WGS sequence"/>
</dbReference>
<evidence type="ECO:0000259" key="1">
    <source>
        <dbReference type="Pfam" id="PF00557"/>
    </source>
</evidence>
<evidence type="ECO:0000313" key="6">
    <source>
        <dbReference type="Proteomes" id="UP000326207"/>
    </source>
</evidence>
<gene>
    <name evidence="3" type="ORF">DM867_09435</name>
    <name evidence="4" type="ORF">DMP03_11070</name>
    <name evidence="5" type="ORF">DP108_05840</name>
</gene>
<dbReference type="Gene3D" id="3.40.350.10">
    <property type="entry name" value="Creatinase/prolidase N-terminal domain"/>
    <property type="match status" value="1"/>
</dbReference>
<dbReference type="InterPro" id="IPR029149">
    <property type="entry name" value="Creatin/AminoP/Spt16_N"/>
</dbReference>
<comment type="caution">
    <text evidence="3">The sequence shown here is derived from an EMBL/GenBank/DDBJ whole genome shotgun (WGS) entry which is preliminary data.</text>
</comment>
<feature type="domain" description="Peptidase M24" evidence="1">
    <location>
        <begin position="151"/>
        <end position="375"/>
    </location>
</feature>
<dbReference type="RefSeq" id="WP_152120722.1">
    <property type="nucleotide sequence ID" value="NZ_QJOW01000004.1"/>
</dbReference>
<feature type="domain" description="Creatinase N-terminal" evidence="2">
    <location>
        <begin position="7"/>
        <end position="82"/>
    </location>
</feature>
<reference evidence="6 7" key="1">
    <citation type="submission" date="2019-10" db="EMBL/GenBank/DDBJ databases">
        <title>Unraveling microbial dark matter from salterns through culturing: the case of the genus Halosegnis.</title>
        <authorList>
            <person name="Duran-Viseras A."/>
            <person name="Andrei A.-S."/>
            <person name="Vera-Gargallo B."/>
            <person name="Ghai R."/>
            <person name="Sanchez-Porro C."/>
            <person name="Ventosa A."/>
        </authorList>
    </citation>
    <scope>NUCLEOTIDE SEQUENCE [LARGE SCALE GENOMIC DNA]</scope>
    <source>
        <strain evidence="4 7">F17-44</strain>
        <strain evidence="3 8">F18-79</strain>
        <strain evidence="5 6">F19-13</strain>
    </source>
</reference>
<dbReference type="OrthoDB" id="1346at2157"/>
<dbReference type="Gene3D" id="3.90.230.10">
    <property type="entry name" value="Creatinase/methionine aminopeptidase superfamily"/>
    <property type="match status" value="1"/>
</dbReference>
<dbReference type="Proteomes" id="UP000326302">
    <property type="component" value="Unassembled WGS sequence"/>
</dbReference>
<evidence type="ECO:0000259" key="2">
    <source>
        <dbReference type="Pfam" id="PF01321"/>
    </source>
</evidence>
<dbReference type="EMBL" id="QKKZ01000003">
    <property type="protein sequence ID" value="KAB7513996.1"/>
    <property type="molecule type" value="Genomic_DNA"/>
</dbReference>
<sequence>MDPDFAQLDKYLDEHDLDGYLVVADESDANQRYLSGFTAPDPFTTLYDGEVHLLVSSLEYGRAEREARAATVERTADYDYRAKVQEHGASEAGHRIRTEFCKTYDVDSVATPSDFPVGLADGLRGQGVSVAPDEDDVIQEIRAVKHEEELEYMRTAQRANERAMETAEQLIADADVADDGTLVYEGETLTSERVTEEIEVSLIREGHALDTTIVACGADAADPHDRGSGPLRANESIVIDIFPRSKSTGYYADMTRTFVKGEPSETIREWYDITQEAKEAALDTLEAGVSGSDVHDAVCDVYQEHDIPTLRDDPETSTGFIHTTGHGVGLDIHEFPRVSTTENELEAGMVVTIEPGVYDPEFGGVRIEDIVIVREDGHENYTEYEEQLVL</sequence>
<dbReference type="AlphaFoldDB" id="A0A5N5U5S5"/>
<dbReference type="InterPro" id="IPR000587">
    <property type="entry name" value="Creatinase_N"/>
</dbReference>
<name>A0A5N5U5S5_9EURY</name>
<evidence type="ECO:0000313" key="7">
    <source>
        <dbReference type="Proteomes" id="UP000326302"/>
    </source>
</evidence>
<organism evidence="3 8">
    <name type="scientific">Halosegnis rubeus</name>
    <dbReference type="NCBI Taxonomy" id="2212850"/>
    <lineage>
        <taxon>Archaea</taxon>
        <taxon>Methanobacteriati</taxon>
        <taxon>Methanobacteriota</taxon>
        <taxon>Stenosarchaea group</taxon>
        <taxon>Halobacteria</taxon>
        <taxon>Halobacteriales</taxon>
        <taxon>Natronomonadaceae</taxon>
        <taxon>Halosegnis</taxon>
    </lineage>
</organism>
<evidence type="ECO:0000313" key="4">
    <source>
        <dbReference type="EMBL" id="KAB7514393.1"/>
    </source>
</evidence>
<dbReference type="SUPFAM" id="SSF53092">
    <property type="entry name" value="Creatinase/prolidase N-terminal domain"/>
    <property type="match status" value="1"/>
</dbReference>
<dbReference type="SUPFAM" id="SSF55920">
    <property type="entry name" value="Creatinase/aminopeptidase"/>
    <property type="match status" value="1"/>
</dbReference>
<evidence type="ECO:0000313" key="8">
    <source>
        <dbReference type="Proteomes" id="UP000326865"/>
    </source>
</evidence>
<accession>A0A5N5U735</accession>
<dbReference type="PANTHER" id="PTHR46112:SF2">
    <property type="entry name" value="XAA-PRO AMINOPEPTIDASE P-RELATED"/>
    <property type="match status" value="1"/>
</dbReference>
<dbReference type="Pfam" id="PF01321">
    <property type="entry name" value="Creatinase_N"/>
    <property type="match status" value="1"/>
</dbReference>
<evidence type="ECO:0000313" key="3">
    <source>
        <dbReference type="EMBL" id="KAB7513996.1"/>
    </source>
</evidence>
<evidence type="ECO:0000313" key="5">
    <source>
        <dbReference type="EMBL" id="KAB7518692.1"/>
    </source>
</evidence>
<dbReference type="PANTHER" id="PTHR46112">
    <property type="entry name" value="AMINOPEPTIDASE"/>
    <property type="match status" value="1"/>
</dbReference>
<dbReference type="EMBL" id="QJOW01000004">
    <property type="protein sequence ID" value="KAB7514393.1"/>
    <property type="molecule type" value="Genomic_DNA"/>
</dbReference>
<dbReference type="InterPro" id="IPR000994">
    <property type="entry name" value="Pept_M24"/>
</dbReference>
<accession>A0A5N5U5S5</accession>
<dbReference type="InterPro" id="IPR050659">
    <property type="entry name" value="Peptidase_M24B"/>
</dbReference>
<protein>
    <submittedName>
        <fullName evidence="3">M24 family metallopeptidase</fullName>
    </submittedName>
</protein>
<keyword evidence="8" id="KW-1185">Reference proteome</keyword>
<dbReference type="EMBL" id="QMDY01000003">
    <property type="protein sequence ID" value="KAB7518692.1"/>
    <property type="molecule type" value="Genomic_DNA"/>
</dbReference>
<accession>A0A5N5UM43</accession>
<dbReference type="Pfam" id="PF00557">
    <property type="entry name" value="Peptidase_M24"/>
    <property type="match status" value="1"/>
</dbReference>
<proteinExistence type="predicted"/>